<sequence>MKSATNLSEPLIFPHTEIAFEKSDQKAPPAYLFWTCVLAGVLFGVYNFLFGVISYLYIQGTYLFCLGGISIAVIYQSYSIFAQHRRDGRLWAIEKSNFFKCHQIHENQFTLNCANIRGCVFLALVIQTTLTLKLYTFRYALEIQLNQGIVSSLFALSTVTTSIIFYFAFKQKITPVQILGICFILLFVILISMSKPSQKYDNDGVKQIGSEHIMIVVLLGVFVALLFTSKAFISKIYHERHNYQAINLCIDAIFLQSLILLPFFINYQVTVGYKPFELVYGFAGSTLCIIGNILLYNGVSKGIGGPKVALSHIQGFIHTSLSLLIQGMVPNFLQIAGMSCAIIGVIIITMGQDLIKLCSKK</sequence>
<feature type="transmembrane region" description="Helical" evidence="1">
    <location>
        <begin position="213"/>
        <end position="233"/>
    </location>
</feature>
<feature type="transmembrane region" description="Helical" evidence="1">
    <location>
        <begin position="31"/>
        <end position="55"/>
    </location>
</feature>
<keyword evidence="1" id="KW-0812">Transmembrane</keyword>
<dbReference type="OrthoDB" id="324109at2759"/>
<feature type="transmembrane region" description="Helical" evidence="1">
    <location>
        <begin position="278"/>
        <end position="296"/>
    </location>
</feature>
<feature type="transmembrane region" description="Helical" evidence="1">
    <location>
        <begin position="118"/>
        <end position="137"/>
    </location>
</feature>
<dbReference type="AlphaFoldDB" id="A0A078BCX8"/>
<dbReference type="SUPFAM" id="SSF103481">
    <property type="entry name" value="Multidrug resistance efflux transporter EmrE"/>
    <property type="match status" value="1"/>
</dbReference>
<feature type="transmembrane region" description="Helical" evidence="1">
    <location>
        <begin position="176"/>
        <end position="193"/>
    </location>
</feature>
<evidence type="ECO:0000313" key="3">
    <source>
        <dbReference type="Proteomes" id="UP000039865"/>
    </source>
</evidence>
<keyword evidence="3" id="KW-1185">Reference proteome</keyword>
<feature type="transmembrane region" description="Helical" evidence="1">
    <location>
        <begin position="335"/>
        <end position="355"/>
    </location>
</feature>
<feature type="transmembrane region" description="Helical" evidence="1">
    <location>
        <begin position="61"/>
        <end position="81"/>
    </location>
</feature>
<dbReference type="Gene3D" id="1.10.3730.20">
    <property type="match status" value="1"/>
</dbReference>
<keyword evidence="1" id="KW-0472">Membrane</keyword>
<gene>
    <name evidence="2" type="primary">Contig1534.g1673</name>
    <name evidence="2" type="ORF">STYLEM_20222</name>
</gene>
<name>A0A078BCX8_STYLE</name>
<evidence type="ECO:0008006" key="4">
    <source>
        <dbReference type="Google" id="ProtNLM"/>
    </source>
</evidence>
<organism evidence="2 3">
    <name type="scientific">Stylonychia lemnae</name>
    <name type="common">Ciliate</name>
    <dbReference type="NCBI Taxonomy" id="5949"/>
    <lineage>
        <taxon>Eukaryota</taxon>
        <taxon>Sar</taxon>
        <taxon>Alveolata</taxon>
        <taxon>Ciliophora</taxon>
        <taxon>Intramacronucleata</taxon>
        <taxon>Spirotrichea</taxon>
        <taxon>Stichotrichia</taxon>
        <taxon>Sporadotrichida</taxon>
        <taxon>Oxytrichidae</taxon>
        <taxon>Stylonychinae</taxon>
        <taxon>Stylonychia</taxon>
    </lineage>
</organism>
<proteinExistence type="predicted"/>
<evidence type="ECO:0000313" key="2">
    <source>
        <dbReference type="EMBL" id="CDW91072.1"/>
    </source>
</evidence>
<feature type="transmembrane region" description="Helical" evidence="1">
    <location>
        <begin position="245"/>
        <end position="266"/>
    </location>
</feature>
<keyword evidence="1" id="KW-1133">Transmembrane helix</keyword>
<feature type="transmembrane region" description="Helical" evidence="1">
    <location>
        <begin position="149"/>
        <end position="169"/>
    </location>
</feature>
<protein>
    <recommendedName>
        <fullName evidence="4">EamA domain-containing protein</fullName>
    </recommendedName>
</protein>
<dbReference type="InterPro" id="IPR037185">
    <property type="entry name" value="EmrE-like"/>
</dbReference>
<evidence type="ECO:0000256" key="1">
    <source>
        <dbReference type="SAM" id="Phobius"/>
    </source>
</evidence>
<reference evidence="2 3" key="1">
    <citation type="submission" date="2014-06" db="EMBL/GenBank/DDBJ databases">
        <authorList>
            <person name="Swart Estienne"/>
        </authorList>
    </citation>
    <scope>NUCLEOTIDE SEQUENCE [LARGE SCALE GENOMIC DNA]</scope>
    <source>
        <strain evidence="2 3">130c</strain>
    </source>
</reference>
<dbReference type="EMBL" id="CCKQ01019062">
    <property type="protein sequence ID" value="CDW91072.1"/>
    <property type="molecule type" value="Genomic_DNA"/>
</dbReference>
<dbReference type="Proteomes" id="UP000039865">
    <property type="component" value="Unassembled WGS sequence"/>
</dbReference>
<dbReference type="InParanoid" id="A0A078BCX8"/>
<accession>A0A078BCX8</accession>